<keyword evidence="1 2" id="KW-0238">DNA-binding</keyword>
<dbReference type="PROSITE" id="PS50977">
    <property type="entry name" value="HTH_TETR_2"/>
    <property type="match status" value="1"/>
</dbReference>
<evidence type="ECO:0000313" key="4">
    <source>
        <dbReference type="EMBL" id="TSH97402.1"/>
    </source>
</evidence>
<dbReference type="SUPFAM" id="SSF46689">
    <property type="entry name" value="Homeodomain-like"/>
    <property type="match status" value="1"/>
</dbReference>
<dbReference type="Pfam" id="PF14246">
    <property type="entry name" value="TetR_C_7"/>
    <property type="match status" value="1"/>
</dbReference>
<evidence type="ECO:0000259" key="3">
    <source>
        <dbReference type="PROSITE" id="PS50977"/>
    </source>
</evidence>
<feature type="DNA-binding region" description="H-T-H motif" evidence="2">
    <location>
        <begin position="40"/>
        <end position="59"/>
    </location>
</feature>
<dbReference type="Pfam" id="PF00440">
    <property type="entry name" value="TetR_N"/>
    <property type="match status" value="1"/>
</dbReference>
<dbReference type="Gene3D" id="1.10.357.10">
    <property type="entry name" value="Tetracycline Repressor, domain 2"/>
    <property type="match status" value="1"/>
</dbReference>
<evidence type="ECO:0000313" key="5">
    <source>
        <dbReference type="Proteomes" id="UP000318405"/>
    </source>
</evidence>
<dbReference type="InterPro" id="IPR039536">
    <property type="entry name" value="TetR_C_Proteobacteria"/>
</dbReference>
<dbReference type="GO" id="GO:0000976">
    <property type="term" value="F:transcription cis-regulatory region binding"/>
    <property type="evidence" value="ECO:0007669"/>
    <property type="project" value="TreeGrafter"/>
</dbReference>
<dbReference type="InterPro" id="IPR001647">
    <property type="entry name" value="HTH_TetR"/>
</dbReference>
<proteinExistence type="predicted"/>
<dbReference type="InterPro" id="IPR009057">
    <property type="entry name" value="Homeodomain-like_sf"/>
</dbReference>
<dbReference type="EMBL" id="VLTJ01000010">
    <property type="protein sequence ID" value="TSH97402.1"/>
    <property type="molecule type" value="Genomic_DNA"/>
</dbReference>
<dbReference type="PANTHER" id="PTHR30055:SF146">
    <property type="entry name" value="HTH-TYPE TRANSCRIPTIONAL DUAL REGULATOR CECR"/>
    <property type="match status" value="1"/>
</dbReference>
<dbReference type="Gene3D" id="1.10.10.60">
    <property type="entry name" value="Homeodomain-like"/>
    <property type="match status" value="1"/>
</dbReference>
<dbReference type="InterPro" id="IPR050109">
    <property type="entry name" value="HTH-type_TetR-like_transc_reg"/>
</dbReference>
<dbReference type="PRINTS" id="PR00455">
    <property type="entry name" value="HTHTETR"/>
</dbReference>
<dbReference type="RefSeq" id="WP_143947357.1">
    <property type="nucleotide sequence ID" value="NZ_BAABMB010000001.1"/>
</dbReference>
<comment type="caution">
    <text evidence="4">The sequence shown here is derived from an EMBL/GenBank/DDBJ whole genome shotgun (WGS) entry which is preliminary data.</text>
</comment>
<name>A0A556AWS0_9BURK</name>
<dbReference type="Proteomes" id="UP000318405">
    <property type="component" value="Unassembled WGS sequence"/>
</dbReference>
<keyword evidence="5" id="KW-1185">Reference proteome</keyword>
<dbReference type="GO" id="GO:0003700">
    <property type="term" value="F:DNA-binding transcription factor activity"/>
    <property type="evidence" value="ECO:0007669"/>
    <property type="project" value="TreeGrafter"/>
</dbReference>
<evidence type="ECO:0000256" key="2">
    <source>
        <dbReference type="PROSITE-ProRule" id="PRU00335"/>
    </source>
</evidence>
<evidence type="ECO:0000256" key="1">
    <source>
        <dbReference type="ARBA" id="ARBA00023125"/>
    </source>
</evidence>
<gene>
    <name evidence="4" type="ORF">FOZ76_06685</name>
</gene>
<protein>
    <submittedName>
        <fullName evidence="4">TetR/AcrR family transcriptional regulator</fullName>
    </submittedName>
</protein>
<dbReference type="OrthoDB" id="270177at2"/>
<dbReference type="AlphaFoldDB" id="A0A556AWS0"/>
<accession>A0A556AWS0</accession>
<dbReference type="SUPFAM" id="SSF48498">
    <property type="entry name" value="Tetracyclin repressor-like, C-terminal domain"/>
    <property type="match status" value="1"/>
</dbReference>
<dbReference type="InterPro" id="IPR036271">
    <property type="entry name" value="Tet_transcr_reg_TetR-rel_C_sf"/>
</dbReference>
<sequence length="211" mass="23014">MSDFLPSERRAPTQKGEARRLRLLDVAAQAFLAHGYAATSIQAIVREAGGSVATAYQLFGNKEGLLVAVLQREFQSLEASVFPEGLPDLPVARMLPEIAERLLARNVTPRAAGFYRLLLGEGVRLPRLAEPLAALVNQRIHAPLEQCLRSAQRRGELVIDDPARAARMLRQLLNGIAHDARIVGGRADGPTAEDLAACRYAIAAFLRTYQP</sequence>
<dbReference type="PANTHER" id="PTHR30055">
    <property type="entry name" value="HTH-TYPE TRANSCRIPTIONAL REGULATOR RUTR"/>
    <property type="match status" value="1"/>
</dbReference>
<organism evidence="4 5">
    <name type="scientific">Verticiella sediminum</name>
    <dbReference type="NCBI Taxonomy" id="1247510"/>
    <lineage>
        <taxon>Bacteria</taxon>
        <taxon>Pseudomonadati</taxon>
        <taxon>Pseudomonadota</taxon>
        <taxon>Betaproteobacteria</taxon>
        <taxon>Burkholderiales</taxon>
        <taxon>Alcaligenaceae</taxon>
        <taxon>Verticiella</taxon>
    </lineage>
</organism>
<reference evidence="4 5" key="1">
    <citation type="submission" date="2019-07" db="EMBL/GenBank/DDBJ databases">
        <title>Qingshengfaniella alkalisoli gen. nov., sp. nov., isolated from saline soil.</title>
        <authorList>
            <person name="Xu L."/>
            <person name="Huang X.-X."/>
            <person name="Sun J.-Q."/>
        </authorList>
    </citation>
    <scope>NUCLEOTIDE SEQUENCE [LARGE SCALE GENOMIC DNA]</scope>
    <source>
        <strain evidence="4 5">DSM 27279</strain>
    </source>
</reference>
<feature type="domain" description="HTH tetR-type" evidence="3">
    <location>
        <begin position="17"/>
        <end position="77"/>
    </location>
</feature>